<evidence type="ECO:0000259" key="16">
    <source>
        <dbReference type="Pfam" id="PF00391"/>
    </source>
</evidence>
<dbReference type="GO" id="GO:0006094">
    <property type="term" value="P:gluconeogenesis"/>
    <property type="evidence" value="ECO:0007669"/>
    <property type="project" value="UniProtKB-UniPathway"/>
</dbReference>
<evidence type="ECO:0000256" key="13">
    <source>
        <dbReference type="ARBA" id="ARBA00033470"/>
    </source>
</evidence>
<dbReference type="SUPFAM" id="SSF52009">
    <property type="entry name" value="Phosphohistidine domain"/>
    <property type="match status" value="1"/>
</dbReference>
<evidence type="ECO:0000256" key="2">
    <source>
        <dbReference type="ARBA" id="ARBA00002988"/>
    </source>
</evidence>
<dbReference type="OrthoDB" id="9765468at2"/>
<feature type="domain" description="Pyruvate phosphate dikinase AMP/ATP-binding" evidence="17">
    <location>
        <begin position="16"/>
        <end position="336"/>
    </location>
</feature>
<proteinExistence type="inferred from homology"/>
<dbReference type="NCBIfam" id="NF005057">
    <property type="entry name" value="PRK06464.1"/>
    <property type="match status" value="1"/>
</dbReference>
<keyword evidence="9 15" id="KW-0547">Nucleotide-binding</keyword>
<name>A0A1J4N7Z7_9ACTN</name>
<comment type="catalytic activity">
    <reaction evidence="14 15">
        <text>pyruvate + ATP + H2O = phosphoenolpyruvate + AMP + phosphate + 2 H(+)</text>
        <dbReference type="Rhea" id="RHEA:11364"/>
        <dbReference type="ChEBI" id="CHEBI:15361"/>
        <dbReference type="ChEBI" id="CHEBI:15377"/>
        <dbReference type="ChEBI" id="CHEBI:15378"/>
        <dbReference type="ChEBI" id="CHEBI:30616"/>
        <dbReference type="ChEBI" id="CHEBI:43474"/>
        <dbReference type="ChEBI" id="CHEBI:58702"/>
        <dbReference type="ChEBI" id="CHEBI:456215"/>
        <dbReference type="EC" id="2.7.9.2"/>
    </reaction>
</comment>
<evidence type="ECO:0000256" key="6">
    <source>
        <dbReference type="ARBA" id="ARBA00021623"/>
    </source>
</evidence>
<dbReference type="InterPro" id="IPR023151">
    <property type="entry name" value="PEP_util_CS"/>
</dbReference>
<dbReference type="UniPathway" id="UPA00138"/>
<dbReference type="NCBIfam" id="TIGR01418">
    <property type="entry name" value="PEP_synth"/>
    <property type="match status" value="1"/>
</dbReference>
<dbReference type="Gene3D" id="3.30.470.20">
    <property type="entry name" value="ATP-grasp fold, B domain"/>
    <property type="match status" value="1"/>
</dbReference>
<comment type="pathway">
    <text evidence="3 15">Carbohydrate biosynthesis; gluconeogenesis.</text>
</comment>
<evidence type="ECO:0000256" key="10">
    <source>
        <dbReference type="ARBA" id="ARBA00022777"/>
    </source>
</evidence>
<evidence type="ECO:0000256" key="8">
    <source>
        <dbReference type="ARBA" id="ARBA00022723"/>
    </source>
</evidence>
<evidence type="ECO:0000256" key="4">
    <source>
        <dbReference type="ARBA" id="ARBA00007837"/>
    </source>
</evidence>
<dbReference type="Proteomes" id="UP000033772">
    <property type="component" value="Unassembled WGS sequence"/>
</dbReference>
<keyword evidence="12 15" id="KW-0460">Magnesium</keyword>
<comment type="cofactor">
    <cofactor evidence="1 15">
        <name>Mg(2+)</name>
        <dbReference type="ChEBI" id="CHEBI:18420"/>
    </cofactor>
</comment>
<evidence type="ECO:0000256" key="14">
    <source>
        <dbReference type="ARBA" id="ARBA00047700"/>
    </source>
</evidence>
<dbReference type="Pfam" id="PF01326">
    <property type="entry name" value="PPDK_N"/>
    <property type="match status" value="1"/>
</dbReference>
<evidence type="ECO:0000256" key="15">
    <source>
        <dbReference type="PIRNR" id="PIRNR000854"/>
    </source>
</evidence>
<feature type="domain" description="PEP-utilising enzyme mobile" evidence="16">
    <location>
        <begin position="380"/>
        <end position="450"/>
    </location>
</feature>
<organism evidence="19 20">
    <name type="scientific">Nocardioides luteus</name>
    <dbReference type="NCBI Taxonomy" id="1844"/>
    <lineage>
        <taxon>Bacteria</taxon>
        <taxon>Bacillati</taxon>
        <taxon>Actinomycetota</taxon>
        <taxon>Actinomycetes</taxon>
        <taxon>Propionibacteriales</taxon>
        <taxon>Nocardioidaceae</taxon>
        <taxon>Nocardioides</taxon>
    </lineage>
</organism>
<dbReference type="AlphaFoldDB" id="A0A1J4N7Z7"/>
<dbReference type="SUPFAM" id="SSF56059">
    <property type="entry name" value="Glutathione synthetase ATP-binding domain-like"/>
    <property type="match status" value="1"/>
</dbReference>
<evidence type="ECO:0000256" key="3">
    <source>
        <dbReference type="ARBA" id="ARBA00004742"/>
    </source>
</evidence>
<keyword evidence="20" id="KW-1185">Reference proteome</keyword>
<dbReference type="Gene3D" id="3.30.1490.20">
    <property type="entry name" value="ATP-grasp fold, A domain"/>
    <property type="match status" value="1"/>
</dbReference>
<gene>
    <name evidence="19" type="ORF">UG56_006455</name>
</gene>
<dbReference type="FunFam" id="3.30.1490.20:FF:000010">
    <property type="entry name" value="Phosphoenolpyruvate synthase"/>
    <property type="match status" value="1"/>
</dbReference>
<evidence type="ECO:0000256" key="11">
    <source>
        <dbReference type="ARBA" id="ARBA00022840"/>
    </source>
</evidence>
<dbReference type="Gene3D" id="3.50.30.10">
    <property type="entry name" value="Phosphohistidine domain"/>
    <property type="match status" value="1"/>
</dbReference>
<keyword evidence="11 15" id="KW-0067">ATP-binding</keyword>
<evidence type="ECO:0000256" key="7">
    <source>
        <dbReference type="ARBA" id="ARBA00022679"/>
    </source>
</evidence>
<dbReference type="PIRSF" id="PIRSF000854">
    <property type="entry name" value="PEP_synthase"/>
    <property type="match status" value="1"/>
</dbReference>
<dbReference type="SUPFAM" id="SSF51621">
    <property type="entry name" value="Phosphoenolpyruvate/pyruvate domain"/>
    <property type="match status" value="1"/>
</dbReference>
<dbReference type="InterPro" id="IPR002192">
    <property type="entry name" value="PPDK_AMP/ATP-bd"/>
</dbReference>
<dbReference type="PANTHER" id="PTHR43030">
    <property type="entry name" value="PHOSPHOENOLPYRUVATE SYNTHASE"/>
    <property type="match status" value="1"/>
</dbReference>
<dbReference type="InterPro" id="IPR018274">
    <property type="entry name" value="PEP_util_AS"/>
</dbReference>
<dbReference type="InterPro" id="IPR036637">
    <property type="entry name" value="Phosphohistidine_dom_sf"/>
</dbReference>
<dbReference type="Pfam" id="PF00391">
    <property type="entry name" value="PEP-utilizers"/>
    <property type="match status" value="1"/>
</dbReference>
<comment type="similarity">
    <text evidence="4 15">Belongs to the PEP-utilizing enzyme family.</text>
</comment>
<dbReference type="Pfam" id="PF02896">
    <property type="entry name" value="PEP-utilizers_C"/>
    <property type="match status" value="1"/>
</dbReference>
<dbReference type="FunFam" id="3.30.470.20:FF:000017">
    <property type="entry name" value="Phosphoenolpyruvate synthase"/>
    <property type="match status" value="1"/>
</dbReference>
<dbReference type="InterPro" id="IPR008279">
    <property type="entry name" value="PEP-util_enz_mobile_dom"/>
</dbReference>
<dbReference type="EMBL" id="JZDQ02000007">
    <property type="protein sequence ID" value="OIJ27643.1"/>
    <property type="molecule type" value="Genomic_DNA"/>
</dbReference>
<accession>A0A1J4N7Z7</accession>
<keyword evidence="7 15" id="KW-0808">Transferase</keyword>
<dbReference type="GO" id="GO:0005524">
    <property type="term" value="F:ATP binding"/>
    <property type="evidence" value="ECO:0007669"/>
    <property type="project" value="UniProtKB-KW"/>
</dbReference>
<reference evidence="19" key="1">
    <citation type="submission" date="2016-10" db="EMBL/GenBank/DDBJ databases">
        <title>Draft Genome Sequence of Nocardioides luteus Strain BAFB, an Alkane-Degrading Bacterium Isolated from JP-7 Polluted Soil.</title>
        <authorList>
            <person name="Brown L."/>
            <person name="Ruiz O.N."/>
            <person name="Gunasekera T."/>
        </authorList>
    </citation>
    <scope>NUCLEOTIDE SEQUENCE [LARGE SCALE GENOMIC DNA]</scope>
    <source>
        <strain evidence="19">BAFB</strain>
    </source>
</reference>
<evidence type="ECO:0000313" key="20">
    <source>
        <dbReference type="Proteomes" id="UP000033772"/>
    </source>
</evidence>
<evidence type="ECO:0000259" key="17">
    <source>
        <dbReference type="Pfam" id="PF01326"/>
    </source>
</evidence>
<keyword evidence="8 15" id="KW-0479">Metal-binding</keyword>
<dbReference type="PANTHER" id="PTHR43030:SF1">
    <property type="entry name" value="PHOSPHOENOLPYRUVATE SYNTHASE"/>
    <property type="match status" value="1"/>
</dbReference>
<dbReference type="InterPro" id="IPR040442">
    <property type="entry name" value="Pyrv_kinase-like_dom_sf"/>
</dbReference>
<evidence type="ECO:0000313" key="19">
    <source>
        <dbReference type="EMBL" id="OIJ27643.1"/>
    </source>
</evidence>
<keyword evidence="10 15" id="KW-0418">Kinase</keyword>
<dbReference type="Gene3D" id="3.20.20.60">
    <property type="entry name" value="Phosphoenolpyruvate-binding domains"/>
    <property type="match status" value="1"/>
</dbReference>
<evidence type="ECO:0000259" key="18">
    <source>
        <dbReference type="Pfam" id="PF02896"/>
    </source>
</evidence>
<dbReference type="InterPro" id="IPR006319">
    <property type="entry name" value="PEP_synth"/>
</dbReference>
<dbReference type="EC" id="2.7.9.2" evidence="5 15"/>
<evidence type="ECO:0000256" key="5">
    <source>
        <dbReference type="ARBA" id="ARBA00011996"/>
    </source>
</evidence>
<dbReference type="PROSITE" id="PS00742">
    <property type="entry name" value="PEP_ENZYMES_2"/>
    <property type="match status" value="1"/>
</dbReference>
<evidence type="ECO:0000256" key="12">
    <source>
        <dbReference type="ARBA" id="ARBA00022842"/>
    </source>
</evidence>
<dbReference type="PROSITE" id="PS00370">
    <property type="entry name" value="PEP_ENZYMES_PHOS_SITE"/>
    <property type="match status" value="1"/>
</dbReference>
<sequence>MSYIRTFGEVGIADVPLVGGKNASLGEMYRHIHDRDIRVPNGFAVTADGYRHFLRASGIDTALATVFADLDIDDRENLAERADRARKLLLGASLPEDLTEEILAGYRALRQEYGDDVALAVRSSATAEDLPDASFAGQHETYLHVQGEEALLDAVRRCFASIFTDRAVDYRARHGYDQLSVALSVGVMKMVRSDLACSGVSFTLDTESGFRDVVFVTGSYGLGENVVQGLVEPDEFYVHKPTYAAGHRAVLSRRLGSKAVRMVLGESEPVRNEPTPPAERDRFCLTDEEVLELAGAAMTIERHYGKPMDIEWAKDGTDGLLYVVQARPETVAATRRPTVTTRYVVDAHGDLITSGRAVGAKVGAGRARIVRSMGEDVGFTSGDVLVASSTSPDWEPLMKIASAVVTEHGGRTCHAAIVARELGIPAVVGTGDATSTIIDGEEVTVSCAEGDEGHVYRGLADFHANDVATALTSRPRTHVMLNLGNPGIAFESSFLPNDGVGLARMEFILAEHVRVHPLAALHPDRITDPSQRAEVERLVGDDGAAYVVEKLAEGIGSIAAAFHPKPVVVRLSDFKTNEYATLLGGADFEPAEANPMLGFRGAARYAHPAYTEGFALECAALRRVREEIGLENVIVMLPFVRRLDEADRVLARMAELGLRRGDHGLKVYAMCEIPSNVILVDEFAERFDGFSIGSNDLTQLTLGVDRDSELVAFDYDERDLAVQRMITLAVEGCRRHGMHSGICGQAPSDHPEVVRFLVGLGIDAISVTPDSILAVTQTVLAAEG</sequence>
<dbReference type="STRING" id="1844.UG56_006455"/>
<feature type="domain" description="PEP-utilising enzyme C-terminal" evidence="18">
    <location>
        <begin position="468"/>
        <end position="780"/>
    </location>
</feature>
<protein>
    <recommendedName>
        <fullName evidence="6 15">Phosphoenolpyruvate synthase</fullName>
        <shortName evidence="15">PEP synthase</shortName>
        <ecNumber evidence="5 15">2.7.9.2</ecNumber>
    </recommendedName>
    <alternativeName>
        <fullName evidence="13 15">Pyruvate, water dikinase</fullName>
    </alternativeName>
</protein>
<comment type="caution">
    <text evidence="19">The sequence shown here is derived from an EMBL/GenBank/DDBJ whole genome shotgun (WGS) entry which is preliminary data.</text>
</comment>
<dbReference type="InterPro" id="IPR013815">
    <property type="entry name" value="ATP_grasp_subdomain_1"/>
</dbReference>
<evidence type="ECO:0000256" key="9">
    <source>
        <dbReference type="ARBA" id="ARBA00022741"/>
    </source>
</evidence>
<comment type="function">
    <text evidence="2 15">Catalyzes the phosphorylation of pyruvate to phosphoenolpyruvate.</text>
</comment>
<evidence type="ECO:0000256" key="1">
    <source>
        <dbReference type="ARBA" id="ARBA00001946"/>
    </source>
</evidence>
<dbReference type="GO" id="GO:0046872">
    <property type="term" value="F:metal ion binding"/>
    <property type="evidence" value="ECO:0007669"/>
    <property type="project" value="UniProtKB-KW"/>
</dbReference>
<dbReference type="InterPro" id="IPR000121">
    <property type="entry name" value="PEP_util_C"/>
</dbReference>
<dbReference type="InterPro" id="IPR015813">
    <property type="entry name" value="Pyrv/PenolPyrv_kinase-like_dom"/>
</dbReference>
<dbReference type="RefSeq" id="WP_045551219.1">
    <property type="nucleotide sequence ID" value="NZ_JZDQ02000007.1"/>
</dbReference>
<dbReference type="GO" id="GO:0008986">
    <property type="term" value="F:pyruvate, water dikinase activity"/>
    <property type="evidence" value="ECO:0007669"/>
    <property type="project" value="UniProtKB-EC"/>
</dbReference>